<reference evidence="1 2" key="1">
    <citation type="journal article" date="2022" name="Plant J.">
        <title>Chromosome-level genome of Camellia lanceoleosa provides a valuable resource for understanding genome evolution and self-incompatibility.</title>
        <authorList>
            <person name="Gong W."/>
            <person name="Xiao S."/>
            <person name="Wang L."/>
            <person name="Liao Z."/>
            <person name="Chang Y."/>
            <person name="Mo W."/>
            <person name="Hu G."/>
            <person name="Li W."/>
            <person name="Zhao G."/>
            <person name="Zhu H."/>
            <person name="Hu X."/>
            <person name="Ji K."/>
            <person name="Xiang X."/>
            <person name="Song Q."/>
            <person name="Yuan D."/>
            <person name="Jin S."/>
            <person name="Zhang L."/>
        </authorList>
    </citation>
    <scope>NUCLEOTIDE SEQUENCE [LARGE SCALE GENOMIC DNA]</scope>
    <source>
        <strain evidence="1">SQ_2022a</strain>
    </source>
</reference>
<name>A0ACC0HQT2_9ERIC</name>
<organism evidence="1 2">
    <name type="scientific">Camellia lanceoleosa</name>
    <dbReference type="NCBI Taxonomy" id="1840588"/>
    <lineage>
        <taxon>Eukaryota</taxon>
        <taxon>Viridiplantae</taxon>
        <taxon>Streptophyta</taxon>
        <taxon>Embryophyta</taxon>
        <taxon>Tracheophyta</taxon>
        <taxon>Spermatophyta</taxon>
        <taxon>Magnoliopsida</taxon>
        <taxon>eudicotyledons</taxon>
        <taxon>Gunneridae</taxon>
        <taxon>Pentapetalae</taxon>
        <taxon>asterids</taxon>
        <taxon>Ericales</taxon>
        <taxon>Theaceae</taxon>
        <taxon>Camellia</taxon>
    </lineage>
</organism>
<comment type="caution">
    <text evidence="1">The sequence shown here is derived from an EMBL/GenBank/DDBJ whole genome shotgun (WGS) entry which is preliminary data.</text>
</comment>
<dbReference type="EMBL" id="CM045761">
    <property type="protein sequence ID" value="KAI8015798.1"/>
    <property type="molecule type" value="Genomic_DNA"/>
</dbReference>
<evidence type="ECO:0000313" key="1">
    <source>
        <dbReference type="EMBL" id="KAI8015798.1"/>
    </source>
</evidence>
<sequence>MHFQNQSSCWLLLQEEEEMGEEKEKGKEKKEVVAAELGGGWVFGRCVRTTDDELVIEIQSSYDGMDSL</sequence>
<evidence type="ECO:0000313" key="2">
    <source>
        <dbReference type="Proteomes" id="UP001060215"/>
    </source>
</evidence>
<gene>
    <name evidence="1" type="ORF">LOK49_LG05G03844</name>
</gene>
<proteinExistence type="predicted"/>
<dbReference type="Proteomes" id="UP001060215">
    <property type="component" value="Chromosome 4"/>
</dbReference>
<keyword evidence="2" id="KW-1185">Reference proteome</keyword>
<accession>A0ACC0HQT2</accession>
<protein>
    <submittedName>
        <fullName evidence="1">Uncharacterized protein</fullName>
    </submittedName>
</protein>